<comment type="caution">
    <text evidence="1">The sequence shown here is derived from an EMBL/GenBank/DDBJ whole genome shotgun (WGS) entry which is preliminary data.</text>
</comment>
<evidence type="ECO:0000313" key="1">
    <source>
        <dbReference type="EMBL" id="EUA46619.1"/>
    </source>
</evidence>
<dbReference type="GO" id="GO:0016491">
    <property type="term" value="F:oxidoreductase activity"/>
    <property type="evidence" value="ECO:0007669"/>
    <property type="project" value="InterPro"/>
</dbReference>
<organism evidence="1 2">
    <name type="scientific">Mycobacteroides abscessus 21</name>
    <dbReference type="NCBI Taxonomy" id="1299324"/>
    <lineage>
        <taxon>Bacteria</taxon>
        <taxon>Bacillati</taxon>
        <taxon>Actinomycetota</taxon>
        <taxon>Actinomycetes</taxon>
        <taxon>Mycobacteriales</taxon>
        <taxon>Mycobacteriaceae</taxon>
        <taxon>Mycobacteroides</taxon>
        <taxon>Mycobacteroides abscessus</taxon>
    </lineage>
</organism>
<dbReference type="InterPro" id="IPR004378">
    <property type="entry name" value="F420H2_quin_Rdtase"/>
</dbReference>
<reference evidence="1 2" key="1">
    <citation type="submission" date="2013-12" db="EMBL/GenBank/DDBJ databases">
        <authorList>
            <person name="Madinger N."/>
            <person name="Lenaerts A."/>
            <person name="Ordway D."/>
            <person name="DeGroote M.A."/>
            <person name="Parker T."/>
            <person name="Sizemore C."/>
            <person name="Tallon L.J."/>
            <person name="Sadzewicz L.K."/>
            <person name="Sengamalay N."/>
            <person name="Fraser C.M."/>
            <person name="Hine E."/>
            <person name="Shefchek K.A."/>
            <person name="Das S.P."/>
            <person name="Tettelin H."/>
        </authorList>
    </citation>
    <scope>NUCLEOTIDE SEQUENCE [LARGE SCALE GENOMIC DNA]</scope>
    <source>
        <strain evidence="1 2">21</strain>
    </source>
</reference>
<dbReference type="AlphaFoldDB" id="A0A829Q230"/>
<evidence type="ECO:0000313" key="2">
    <source>
        <dbReference type="Proteomes" id="UP000020103"/>
    </source>
</evidence>
<dbReference type="Gene3D" id="2.30.110.10">
    <property type="entry name" value="Electron Transport, Fmn-binding Protein, Chain A"/>
    <property type="match status" value="1"/>
</dbReference>
<dbReference type="EMBL" id="JAOF01000001">
    <property type="protein sequence ID" value="EUA46619.1"/>
    <property type="molecule type" value="Genomic_DNA"/>
</dbReference>
<dbReference type="Proteomes" id="UP000020103">
    <property type="component" value="Unassembled WGS sequence"/>
</dbReference>
<sequence length="66" mass="7567">MDRQSAGGPRAKVTLAGQTIEVLATPLEGPERDDYYRRFESMLEVYSAYKGRTGREIRVFTLERIN</sequence>
<protein>
    <submittedName>
        <fullName evidence="1">Uncharacterized protein</fullName>
    </submittedName>
</protein>
<accession>A0A829Q230</accession>
<name>A0A829Q230_9MYCO</name>
<proteinExistence type="predicted"/>
<dbReference type="InterPro" id="IPR012349">
    <property type="entry name" value="Split_barrel_FMN-bd"/>
</dbReference>
<dbReference type="Pfam" id="PF04075">
    <property type="entry name" value="F420H2_quin_red"/>
    <property type="match status" value="1"/>
</dbReference>
<gene>
    <name evidence="1" type="ORF">I543_3634</name>
</gene>